<gene>
    <name evidence="2" type="ordered locus">MYSTI_07168</name>
</gene>
<name>L7UKN1_MYXSD</name>
<dbReference type="EMBL" id="CP004025">
    <property type="protein sequence ID" value="AGC48440.1"/>
    <property type="molecule type" value="Genomic_DNA"/>
</dbReference>
<dbReference type="PATRIC" id="fig|1278073.3.peg.7282"/>
<feature type="region of interest" description="Disordered" evidence="1">
    <location>
        <begin position="69"/>
        <end position="189"/>
    </location>
</feature>
<dbReference type="Proteomes" id="UP000011131">
    <property type="component" value="Chromosome"/>
</dbReference>
<evidence type="ECO:0000313" key="3">
    <source>
        <dbReference type="Proteomes" id="UP000011131"/>
    </source>
</evidence>
<accession>L7UKN1</accession>
<evidence type="ECO:0008006" key="4">
    <source>
        <dbReference type="Google" id="ProtNLM"/>
    </source>
</evidence>
<reference evidence="2 3" key="1">
    <citation type="journal article" date="2013" name="Genome Announc.">
        <title>Complete genome sequence of Myxococcus stipitatus strain DSM 14675, a fruiting myxobacterium.</title>
        <authorList>
            <person name="Huntley S."/>
            <person name="Kneip S."/>
            <person name="Treuner-Lange A."/>
            <person name="Sogaard-Andersen L."/>
        </authorList>
    </citation>
    <scope>NUCLEOTIDE SEQUENCE [LARGE SCALE GENOMIC DNA]</scope>
    <source>
        <strain evidence="3">DSM 14675 / JCM 12634 / Mx s8</strain>
    </source>
</reference>
<dbReference type="KEGG" id="msd:MYSTI_07168"/>
<organism evidence="2 3">
    <name type="scientific">Myxococcus stipitatus (strain DSM 14675 / JCM 12634 / Mx s8)</name>
    <dbReference type="NCBI Taxonomy" id="1278073"/>
    <lineage>
        <taxon>Bacteria</taxon>
        <taxon>Pseudomonadati</taxon>
        <taxon>Myxococcota</taxon>
        <taxon>Myxococcia</taxon>
        <taxon>Myxococcales</taxon>
        <taxon>Cystobacterineae</taxon>
        <taxon>Myxococcaceae</taxon>
        <taxon>Myxococcus</taxon>
    </lineage>
</organism>
<dbReference type="HOGENOM" id="CLU_577111_0_0_7"/>
<sequence length="521" mass="52287">MLTRIAEAKRATPWMKTASLAVSTFAVALLGTGCRPECVDQFDCRSDNGDAPAGEQWVCRDEKCDTVPIVTPPLDDAGTPDAGQPDAGRPDSGQPDSGQPDSGPTDAGQPDAGPLDAGPTDAGLPDAGEPTDAGQPDAGEPTDAGQPDAGEPTDAGQPDAGEPTDAGQPDAGEPTDGGPATDAGVDCATTPYDPKLGTLQLQPGFVAAESVALPDGVAAVGSSPGPTYSLYAIQGSGKAAALYSLGTWPNLQPTTTKLYDVVSPADQAGSAQVFSGGYVVNDGFRLLAGYTLGISGAPGSVALYDFATPANSTYLSAAKNFTAAAFSWDDVSAVLINGGGLGSLPTGLGVYGLVTSASPMGTVRAVNFPQGTVASGFTSVADNGVAALGLFSGDFINVLYGVAPAPLSAALTSGTPLDISTQAAIDVGTDFNGASSFGSGVVVNRGGYNEDFTAFVSTDVSRFALSTNAHGDTVTVGARTPVLVYPNQCTRVTMLEPLGSDVLVGVSDKNGRRLVRLRVAP</sequence>
<dbReference type="AlphaFoldDB" id="L7UKN1"/>
<dbReference type="eggNOG" id="COG0823">
    <property type="taxonomic scope" value="Bacteria"/>
</dbReference>
<dbReference type="PROSITE" id="PS51257">
    <property type="entry name" value="PROKAR_LIPOPROTEIN"/>
    <property type="match status" value="1"/>
</dbReference>
<dbReference type="STRING" id="1278073.MYSTI_07168"/>
<evidence type="ECO:0000256" key="1">
    <source>
        <dbReference type="SAM" id="MobiDB-lite"/>
    </source>
</evidence>
<protein>
    <recommendedName>
        <fullName evidence="4">Lipoprotein</fullName>
    </recommendedName>
</protein>
<proteinExistence type="predicted"/>
<evidence type="ECO:0000313" key="2">
    <source>
        <dbReference type="EMBL" id="AGC48440.1"/>
    </source>
</evidence>
<keyword evidence="3" id="KW-1185">Reference proteome</keyword>